<accession>A0A7E4VB73</accession>
<reference evidence="2" key="1">
    <citation type="journal article" date="2013" name="Genetics">
        <title>The draft genome and transcriptome of Panagrellus redivivus are shaped by the harsh demands of a free-living lifestyle.</title>
        <authorList>
            <person name="Srinivasan J."/>
            <person name="Dillman A.R."/>
            <person name="Macchietto M.G."/>
            <person name="Heikkinen L."/>
            <person name="Lakso M."/>
            <person name="Fracchia K.M."/>
            <person name="Antoshechkin I."/>
            <person name="Mortazavi A."/>
            <person name="Wong G."/>
            <person name="Sternberg P.W."/>
        </authorList>
    </citation>
    <scope>NUCLEOTIDE SEQUENCE [LARGE SCALE GENOMIC DNA]</scope>
    <source>
        <strain evidence="2">MT8872</strain>
    </source>
</reference>
<feature type="region of interest" description="Disordered" evidence="1">
    <location>
        <begin position="36"/>
        <end position="120"/>
    </location>
</feature>
<evidence type="ECO:0000256" key="1">
    <source>
        <dbReference type="SAM" id="MobiDB-lite"/>
    </source>
</evidence>
<organism evidence="2 3">
    <name type="scientific">Panagrellus redivivus</name>
    <name type="common">Microworm</name>
    <dbReference type="NCBI Taxonomy" id="6233"/>
    <lineage>
        <taxon>Eukaryota</taxon>
        <taxon>Metazoa</taxon>
        <taxon>Ecdysozoa</taxon>
        <taxon>Nematoda</taxon>
        <taxon>Chromadorea</taxon>
        <taxon>Rhabditida</taxon>
        <taxon>Tylenchina</taxon>
        <taxon>Panagrolaimomorpha</taxon>
        <taxon>Panagrolaimoidea</taxon>
        <taxon>Panagrolaimidae</taxon>
        <taxon>Panagrellus</taxon>
    </lineage>
</organism>
<evidence type="ECO:0000313" key="2">
    <source>
        <dbReference type="Proteomes" id="UP000492821"/>
    </source>
</evidence>
<reference evidence="3" key="2">
    <citation type="submission" date="2020-10" db="UniProtKB">
        <authorList>
            <consortium name="WormBaseParasite"/>
        </authorList>
    </citation>
    <scope>IDENTIFICATION</scope>
</reference>
<name>A0A7E4VB73_PANRE</name>
<dbReference type="Proteomes" id="UP000492821">
    <property type="component" value="Unassembled WGS sequence"/>
</dbReference>
<feature type="compositionally biased region" description="Polar residues" evidence="1">
    <location>
        <begin position="84"/>
        <end position="97"/>
    </location>
</feature>
<dbReference type="WBParaSite" id="Pan_g18304.t1">
    <property type="protein sequence ID" value="Pan_g18304.t1"/>
    <property type="gene ID" value="Pan_g18304"/>
</dbReference>
<evidence type="ECO:0000313" key="3">
    <source>
        <dbReference type="WBParaSite" id="Pan_g18304.t1"/>
    </source>
</evidence>
<sequence>MLEDFSTAFALIGPVFAATVTGFAMFIGCANKSVSKESSSSLQKRHKKQKPPSGEVPRAPNAPIGVVKTKEVVPQRSMLPVQSRLKNTTSRANNTTYDDGEYENVSDMNDAPVEKTAVSV</sequence>
<protein>
    <submittedName>
        <fullName evidence="3">Uncharacterized protein</fullName>
    </submittedName>
</protein>
<keyword evidence="2" id="KW-1185">Reference proteome</keyword>
<proteinExistence type="predicted"/>
<dbReference type="AlphaFoldDB" id="A0A7E4VB73"/>